<protein>
    <submittedName>
        <fullName evidence="3">Uncharacterized protein</fullName>
    </submittedName>
</protein>
<organism evidence="3 4">
    <name type="scientific">Gordonia liuliyuniae</name>
    <dbReference type="NCBI Taxonomy" id="2911517"/>
    <lineage>
        <taxon>Bacteria</taxon>
        <taxon>Bacillati</taxon>
        <taxon>Actinomycetota</taxon>
        <taxon>Actinomycetes</taxon>
        <taxon>Mycobacteriales</taxon>
        <taxon>Gordoniaceae</taxon>
        <taxon>Gordonia</taxon>
    </lineage>
</organism>
<comment type="caution">
    <text evidence="3">The sequence shown here is derived from an EMBL/GenBank/DDBJ whole genome shotgun (WGS) entry which is preliminary data.</text>
</comment>
<feature type="signal peptide" evidence="2">
    <location>
        <begin position="1"/>
        <end position="22"/>
    </location>
</feature>
<proteinExistence type="predicted"/>
<evidence type="ECO:0000313" key="4">
    <source>
        <dbReference type="Proteomes" id="UP001200110"/>
    </source>
</evidence>
<evidence type="ECO:0000313" key="3">
    <source>
        <dbReference type="EMBL" id="MCF8589983.1"/>
    </source>
</evidence>
<evidence type="ECO:0000256" key="1">
    <source>
        <dbReference type="SAM" id="MobiDB-lite"/>
    </source>
</evidence>
<feature type="compositionally biased region" description="Low complexity" evidence="1">
    <location>
        <begin position="31"/>
        <end position="48"/>
    </location>
</feature>
<dbReference type="EMBL" id="JAKKOR010000012">
    <property type="protein sequence ID" value="MCF8589983.1"/>
    <property type="molecule type" value="Genomic_DNA"/>
</dbReference>
<keyword evidence="4" id="KW-1185">Reference proteome</keyword>
<dbReference type="PROSITE" id="PS51257">
    <property type="entry name" value="PROKAR_LIPOPROTEIN"/>
    <property type="match status" value="1"/>
</dbReference>
<sequence length="228" mass="23052">MSRIVRGGAFAVLSAATIVALAACGSDGEPTTASRDSSSSSTEGSSAEGADDAACEQKPRTGSVALPTADADLDAGSAAFRVTLDDGTAKCVSVVGAPDDDAGEWDKEADKIEFEFRAGDSSAGLVVTLTDRASGASDDLPTTVPGPYSDGFIGLQVDGGYFPDGWHDKCELTVTALSADLVSGEFTCANIDAMDGGPFTDDDDSTSGAPSNAKKLVSADGWFVASRN</sequence>
<gene>
    <name evidence="3" type="ORF">L5G33_16130</name>
</gene>
<dbReference type="RefSeq" id="WP_236999183.1">
    <property type="nucleotide sequence ID" value="NZ_JAKKOR010000012.1"/>
</dbReference>
<feature type="region of interest" description="Disordered" evidence="1">
    <location>
        <begin position="26"/>
        <end position="68"/>
    </location>
</feature>
<dbReference type="Proteomes" id="UP001200110">
    <property type="component" value="Unassembled WGS sequence"/>
</dbReference>
<reference evidence="3 4" key="1">
    <citation type="submission" date="2022-01" db="EMBL/GenBank/DDBJ databases">
        <authorList>
            <person name="Huang Y."/>
        </authorList>
    </citation>
    <scope>NUCLEOTIDE SEQUENCE [LARGE SCALE GENOMIC DNA]</scope>
    <source>
        <strain evidence="3 4">HY366</strain>
    </source>
</reference>
<feature type="chain" id="PRO_5047253399" evidence="2">
    <location>
        <begin position="23"/>
        <end position="228"/>
    </location>
</feature>
<evidence type="ECO:0000256" key="2">
    <source>
        <dbReference type="SAM" id="SignalP"/>
    </source>
</evidence>
<name>A0ABS9IWP3_9ACTN</name>
<accession>A0ABS9IWP3</accession>
<keyword evidence="2" id="KW-0732">Signal</keyword>